<gene>
    <name evidence="1" type="ORF">BSAL_21780</name>
</gene>
<dbReference type="Proteomes" id="UP000051952">
    <property type="component" value="Unassembled WGS sequence"/>
</dbReference>
<proteinExistence type="predicted"/>
<dbReference type="EMBL" id="CYKH01001746">
    <property type="protein sequence ID" value="CUG89504.1"/>
    <property type="molecule type" value="Genomic_DNA"/>
</dbReference>
<keyword evidence="2" id="KW-1185">Reference proteome</keyword>
<reference evidence="2" key="1">
    <citation type="submission" date="2015-09" db="EMBL/GenBank/DDBJ databases">
        <authorList>
            <consortium name="Pathogen Informatics"/>
        </authorList>
    </citation>
    <scope>NUCLEOTIDE SEQUENCE [LARGE SCALE GENOMIC DNA]</scope>
    <source>
        <strain evidence="2">Lake Konstanz</strain>
    </source>
</reference>
<evidence type="ECO:0000313" key="1">
    <source>
        <dbReference type="EMBL" id="CUG89504.1"/>
    </source>
</evidence>
<protein>
    <submittedName>
        <fullName evidence="1">Uncharacterized protein</fullName>
    </submittedName>
</protein>
<sequence>FDGDISVDDVELGHLGDTRVVVAPWGDELISPAMFDDDDELLVNATTTTGLPRRSRQSRKDADSNYKPQLVLFRSATTAKQSVLAAMHTLESQYLGAARAFWAVLADVRTASEMMSMQKVLSLNARLGVLLEELYVAEYTFLHMVWVYEHHVRTGLWDEVHEEPGGELITDGGERSGKESGLEVGALSSEDRYMTGSLDLNECDFESMDTATNDALRLR</sequence>
<organism evidence="1 2">
    <name type="scientific">Bodo saltans</name>
    <name type="common">Flagellated protozoan</name>
    <dbReference type="NCBI Taxonomy" id="75058"/>
    <lineage>
        <taxon>Eukaryota</taxon>
        <taxon>Discoba</taxon>
        <taxon>Euglenozoa</taxon>
        <taxon>Kinetoplastea</taxon>
        <taxon>Metakinetoplastina</taxon>
        <taxon>Eubodonida</taxon>
        <taxon>Bodonidae</taxon>
        <taxon>Bodo</taxon>
    </lineage>
</organism>
<name>A0A0S4JHA2_BODSA</name>
<evidence type="ECO:0000313" key="2">
    <source>
        <dbReference type="Proteomes" id="UP000051952"/>
    </source>
</evidence>
<accession>A0A0S4JHA2</accession>
<dbReference type="AlphaFoldDB" id="A0A0S4JHA2"/>
<dbReference type="VEuPathDB" id="TriTrypDB:BSAL_21780"/>
<feature type="non-terminal residue" evidence="1">
    <location>
        <position position="1"/>
    </location>
</feature>